<gene>
    <name evidence="2" type="ORF">HHU08_13440</name>
</gene>
<dbReference type="AlphaFoldDB" id="A0A7Y0K8X2"/>
<protein>
    <submittedName>
        <fullName evidence="2">DUF2933 domain-containing protein</fullName>
    </submittedName>
</protein>
<dbReference type="Proteomes" id="UP000588491">
    <property type="component" value="Unassembled WGS sequence"/>
</dbReference>
<reference evidence="2 3" key="1">
    <citation type="submission" date="2020-04" db="EMBL/GenBank/DDBJ databases">
        <title>Bacillus sp. UniB3 isolated from commercial digestive syrup.</title>
        <authorList>
            <person name="Thorat V."/>
            <person name="Kirdat K."/>
            <person name="Tiwarekar B."/>
            <person name="Yadav A."/>
        </authorList>
    </citation>
    <scope>NUCLEOTIDE SEQUENCE [LARGE SCALE GENOMIC DNA]</scope>
    <source>
        <strain evidence="2 3">UniB3</strain>
    </source>
</reference>
<proteinExistence type="predicted"/>
<dbReference type="InterPro" id="IPR021682">
    <property type="entry name" value="DUF2933"/>
</dbReference>
<name>A0A7Y0K8X2_9BACI</name>
<evidence type="ECO:0000313" key="2">
    <source>
        <dbReference type="EMBL" id="NMO77991.1"/>
    </source>
</evidence>
<sequence length="67" mass="7763">MGLLQLLTLLICPLMMLFCMKGMFGHNKHHHSHTSKDLDDRVKSLELENGKLRKEIDTLSTIERKES</sequence>
<comment type="caution">
    <text evidence="2">The sequence shown here is derived from an EMBL/GenBank/DDBJ whole genome shotgun (WGS) entry which is preliminary data.</text>
</comment>
<evidence type="ECO:0000256" key="1">
    <source>
        <dbReference type="SAM" id="Coils"/>
    </source>
</evidence>
<keyword evidence="1" id="KW-0175">Coiled coil</keyword>
<dbReference type="RefSeq" id="WP_016203626.1">
    <property type="nucleotide sequence ID" value="NZ_JABBPK010000001.1"/>
</dbReference>
<accession>A0A7Y0K8X2</accession>
<dbReference type="Pfam" id="PF11666">
    <property type="entry name" value="DUF2933"/>
    <property type="match status" value="1"/>
</dbReference>
<feature type="coiled-coil region" evidence="1">
    <location>
        <begin position="35"/>
        <end position="62"/>
    </location>
</feature>
<dbReference type="EMBL" id="JABBPK010000001">
    <property type="protein sequence ID" value="NMO77991.1"/>
    <property type="molecule type" value="Genomic_DNA"/>
</dbReference>
<organism evidence="2 3">
    <name type="scientific">Niallia alba</name>
    <dbReference type="NCBI Taxonomy" id="2729105"/>
    <lineage>
        <taxon>Bacteria</taxon>
        <taxon>Bacillati</taxon>
        <taxon>Bacillota</taxon>
        <taxon>Bacilli</taxon>
        <taxon>Bacillales</taxon>
        <taxon>Bacillaceae</taxon>
        <taxon>Niallia</taxon>
    </lineage>
</organism>
<evidence type="ECO:0000313" key="3">
    <source>
        <dbReference type="Proteomes" id="UP000588491"/>
    </source>
</evidence>
<keyword evidence="3" id="KW-1185">Reference proteome</keyword>